<keyword evidence="3 5" id="KW-0067">ATP-binding</keyword>
<dbReference type="InterPro" id="IPR027417">
    <property type="entry name" value="P-loop_NTPase"/>
</dbReference>
<dbReference type="Proteomes" id="UP000198749">
    <property type="component" value="Unassembled WGS sequence"/>
</dbReference>
<dbReference type="GO" id="GO:0016887">
    <property type="term" value="F:ATP hydrolysis activity"/>
    <property type="evidence" value="ECO:0007669"/>
    <property type="project" value="InterPro"/>
</dbReference>
<dbReference type="InterPro" id="IPR003439">
    <property type="entry name" value="ABC_transporter-like_ATP-bd"/>
</dbReference>
<evidence type="ECO:0000256" key="1">
    <source>
        <dbReference type="ARBA" id="ARBA00022448"/>
    </source>
</evidence>
<dbReference type="SUPFAM" id="SSF52540">
    <property type="entry name" value="P-loop containing nucleoside triphosphate hydrolases"/>
    <property type="match status" value="1"/>
</dbReference>
<gene>
    <name evidence="5" type="ORF">SAMN03080615_01368</name>
</gene>
<dbReference type="InterPro" id="IPR051120">
    <property type="entry name" value="ABC_AA/LPS_Transport"/>
</dbReference>
<dbReference type="EMBL" id="FOGB01000003">
    <property type="protein sequence ID" value="SEQ39769.1"/>
    <property type="molecule type" value="Genomic_DNA"/>
</dbReference>
<dbReference type="PANTHER" id="PTHR45772:SF3">
    <property type="entry name" value="ABC TRANSPORTER ATP-BINDING PROTEIN"/>
    <property type="match status" value="1"/>
</dbReference>
<evidence type="ECO:0000313" key="5">
    <source>
        <dbReference type="EMBL" id="SEQ39769.1"/>
    </source>
</evidence>
<feature type="domain" description="ABC transporter" evidence="4">
    <location>
        <begin position="6"/>
        <end position="247"/>
    </location>
</feature>
<dbReference type="InterPro" id="IPR003593">
    <property type="entry name" value="AAA+_ATPase"/>
</dbReference>
<dbReference type="OrthoDB" id="9780942at2"/>
<organism evidence="5 6">
    <name type="scientific">Amphritea atlantica</name>
    <dbReference type="NCBI Taxonomy" id="355243"/>
    <lineage>
        <taxon>Bacteria</taxon>
        <taxon>Pseudomonadati</taxon>
        <taxon>Pseudomonadota</taxon>
        <taxon>Gammaproteobacteria</taxon>
        <taxon>Oceanospirillales</taxon>
        <taxon>Oceanospirillaceae</taxon>
        <taxon>Amphritea</taxon>
    </lineage>
</organism>
<accession>A0A1H9FPN6</accession>
<name>A0A1H9FPN6_9GAMM</name>
<sequence length="252" mass="28073">MNQTILEAENLCKFWGGLKALNELNIQFKDKQLHSIVGPNGAGKSTLLNTLCGAYPATSGVILYHGKPITHLKGYEFCREGIGRSFQKTNIFHNATCLENCCIAAQQRIGGSFNLFRKRSKNRQITEIARKALQQVGLTARADTRATEVSYGEQRQLEIAMVLATSPKVLLLDEPMAGMGHEESQTIISLLKELKQQYCIVLVEHDMDAVFELSDLMTVMVDGQHLITDTVDNIRNNPLVQDAYLGNDDEVF</sequence>
<keyword evidence="2" id="KW-0547">Nucleotide-binding</keyword>
<proteinExistence type="predicted"/>
<dbReference type="GO" id="GO:0005886">
    <property type="term" value="C:plasma membrane"/>
    <property type="evidence" value="ECO:0007669"/>
    <property type="project" value="TreeGrafter"/>
</dbReference>
<dbReference type="Gene3D" id="3.40.50.300">
    <property type="entry name" value="P-loop containing nucleotide triphosphate hydrolases"/>
    <property type="match status" value="1"/>
</dbReference>
<dbReference type="PROSITE" id="PS50893">
    <property type="entry name" value="ABC_TRANSPORTER_2"/>
    <property type="match status" value="1"/>
</dbReference>
<evidence type="ECO:0000313" key="6">
    <source>
        <dbReference type="Proteomes" id="UP000198749"/>
    </source>
</evidence>
<dbReference type="Pfam" id="PF00005">
    <property type="entry name" value="ABC_tran"/>
    <property type="match status" value="1"/>
</dbReference>
<reference evidence="6" key="1">
    <citation type="submission" date="2016-10" db="EMBL/GenBank/DDBJ databases">
        <authorList>
            <person name="Varghese N."/>
            <person name="Submissions S."/>
        </authorList>
    </citation>
    <scope>NUCLEOTIDE SEQUENCE [LARGE SCALE GENOMIC DNA]</scope>
    <source>
        <strain evidence="6">DSM 18887</strain>
    </source>
</reference>
<dbReference type="STRING" id="355243.SAMN03080615_01368"/>
<dbReference type="SMART" id="SM00382">
    <property type="entry name" value="AAA"/>
    <property type="match status" value="1"/>
</dbReference>
<dbReference type="GO" id="GO:0005524">
    <property type="term" value="F:ATP binding"/>
    <property type="evidence" value="ECO:0007669"/>
    <property type="project" value="UniProtKB-KW"/>
</dbReference>
<keyword evidence="6" id="KW-1185">Reference proteome</keyword>
<dbReference type="PANTHER" id="PTHR45772">
    <property type="entry name" value="CONSERVED COMPONENT OF ABC TRANSPORTER FOR NATURAL AMINO ACIDS-RELATED"/>
    <property type="match status" value="1"/>
</dbReference>
<keyword evidence="1" id="KW-0813">Transport</keyword>
<dbReference type="AlphaFoldDB" id="A0A1H9FPN6"/>
<evidence type="ECO:0000259" key="4">
    <source>
        <dbReference type="PROSITE" id="PS50893"/>
    </source>
</evidence>
<dbReference type="RefSeq" id="WP_091355748.1">
    <property type="nucleotide sequence ID" value="NZ_AP025284.1"/>
</dbReference>
<evidence type="ECO:0000256" key="2">
    <source>
        <dbReference type="ARBA" id="ARBA00022741"/>
    </source>
</evidence>
<dbReference type="CDD" id="cd03219">
    <property type="entry name" value="ABC_Mj1267_LivG_branched"/>
    <property type="match status" value="1"/>
</dbReference>
<evidence type="ECO:0000256" key="3">
    <source>
        <dbReference type="ARBA" id="ARBA00022840"/>
    </source>
</evidence>
<protein>
    <submittedName>
        <fullName evidence="5">Amino acid/amide ABC transporter ATP-binding protein 1, HAAT family (TC 3.A.1.4.-)</fullName>
    </submittedName>
</protein>